<keyword evidence="1" id="KW-0472">Membrane</keyword>
<feature type="transmembrane region" description="Helical" evidence="1">
    <location>
        <begin position="432"/>
        <end position="450"/>
    </location>
</feature>
<dbReference type="STRING" id="679937.Bcop_0388"/>
<evidence type="ECO:0008006" key="4">
    <source>
        <dbReference type="Google" id="ProtNLM"/>
    </source>
</evidence>
<feature type="transmembrane region" description="Helical" evidence="1">
    <location>
        <begin position="222"/>
        <end position="244"/>
    </location>
</feature>
<feature type="transmembrane region" description="Helical" evidence="1">
    <location>
        <begin position="147"/>
        <end position="164"/>
    </location>
</feature>
<dbReference type="EMBL" id="CM001167">
    <property type="protein sequence ID" value="EGJ70606.1"/>
    <property type="molecule type" value="Genomic_DNA"/>
</dbReference>
<feature type="transmembrane region" description="Helical" evidence="1">
    <location>
        <begin position="519"/>
        <end position="536"/>
    </location>
</feature>
<dbReference type="AlphaFoldDB" id="F3ZQU8"/>
<keyword evidence="1" id="KW-1133">Transmembrane helix</keyword>
<sequence>MKRLLPDGIAILLFLTISILYFLPSMLDGRILLDHDAAAGIGAGEEAKEYYEEHGKRTRWTNSLFSGMPTYQISPSYKSTDTLKAAEKVYSLFLPQYVWQVFIMMLGFYILLRAFNIPPIISTLGGIAWAFSSYFFILIAAGHLWKFITLAYIPPTIAGIVLIYKKKYWLGGILTAFFASLQIISNHIQMSYYFLFVILFLVIAFFIDAYHRKELNHFLKATGILCISGILAIAVNSSSLYHTYQYSNESTRGKTELTLNKKNTHEDKGVDKEYITQWSYGIDETLTLLIPNFKGGASKPIIQNESAMQDANPKFYNIYGQITQYFGDQPFTAGPVYVGAFILFLFIVGCIVVKGPIKWALVGATAFSIILAWGKNFMPVTDFFIDYIPLYNKFRAVSSILVIAEFTIPLLAILGLVNLLKNKEQLVNNQKPLIISLAITGGLSLLTALFPKFLTGSFISERELMAFSQAPADFASQLIMSLETMRADIVQADAWRSLIIILMGCFILFLFVKDKTNKISTVALLIGLSIFDLWSVNKRYLNDELFVPKTDINKTFTPTEANKFILEDKDPNFRVLNFTTNTFNENNTSYWHKSIGGYNAAKLRRYQELIDFYIQPEMGKVIQKITNQEQLELLEDEDTPILNMLNTKYYILGTQSTSVLENKFRNGNAWFVNNIKTVSTADEEITNLGKINTKETAIINQDFDHSNRIGEGSILLQEYQPNEITYLVNVKKAGIALFSEIYYPGWKATIDNQELPLFRANYVLRGIDLPEGEYTLKMSFHPHSLSVTETIAYIGLMVLILSILFLSFKTYKKLK</sequence>
<dbReference type="HOGENOM" id="CLU_008305_0_0_10"/>
<evidence type="ECO:0000313" key="2">
    <source>
        <dbReference type="EMBL" id="EGJ70606.1"/>
    </source>
</evidence>
<keyword evidence="1" id="KW-0812">Transmembrane</keyword>
<gene>
    <name evidence="2" type="ORF">Bcop_0388</name>
</gene>
<evidence type="ECO:0000256" key="1">
    <source>
        <dbReference type="SAM" id="Phobius"/>
    </source>
</evidence>
<feature type="transmembrane region" description="Helical" evidence="1">
    <location>
        <begin position="334"/>
        <end position="352"/>
    </location>
</feature>
<dbReference type="OrthoDB" id="9772884at2"/>
<reference evidence="2 3" key="1">
    <citation type="journal article" date="2011" name="Stand. Genomic Sci.">
        <title>Non-contiguous finished genome sequence of Bacteroides coprosuis type strain (PC139).</title>
        <authorList>
            <person name="Land M."/>
            <person name="Held B."/>
            <person name="Gronow S."/>
            <person name="Abt B."/>
            <person name="Lucas S."/>
            <person name="Del Rio T.G."/>
            <person name="Nolan M."/>
            <person name="Tice H."/>
            <person name="Cheng J.F."/>
            <person name="Pitluck S."/>
            <person name="Liolios K."/>
            <person name="Pagani I."/>
            <person name="Ivanova N."/>
            <person name="Mavromatis K."/>
            <person name="Mikhailova N."/>
            <person name="Pati A."/>
            <person name="Tapia R."/>
            <person name="Han C."/>
            <person name="Goodwin L."/>
            <person name="Chen A."/>
            <person name="Palaniappan K."/>
            <person name="Hauser L."/>
            <person name="Brambilla E.M."/>
            <person name="Rohde M."/>
            <person name="Goker M."/>
            <person name="Detter J.C."/>
            <person name="Woyke T."/>
            <person name="Bristow J."/>
            <person name="Eisen J.A."/>
            <person name="Markowitz V."/>
            <person name="Hugenholtz P."/>
            <person name="Kyrpides N.C."/>
            <person name="Klenk H.P."/>
            <person name="Lapidus A."/>
        </authorList>
    </citation>
    <scope>NUCLEOTIDE SEQUENCE [LARGE SCALE GENOMIC DNA]</scope>
    <source>
        <strain evidence="2 3">DSM 18011</strain>
    </source>
</reference>
<feature type="transmembrane region" description="Helical" evidence="1">
    <location>
        <begin position="169"/>
        <end position="185"/>
    </location>
</feature>
<feature type="transmembrane region" description="Helical" evidence="1">
    <location>
        <begin position="9"/>
        <end position="27"/>
    </location>
</feature>
<organism evidence="2 3">
    <name type="scientific">Bacteroides coprosuis DSM 18011</name>
    <dbReference type="NCBI Taxonomy" id="679937"/>
    <lineage>
        <taxon>Bacteria</taxon>
        <taxon>Pseudomonadati</taxon>
        <taxon>Bacteroidota</taxon>
        <taxon>Bacteroidia</taxon>
        <taxon>Bacteroidales</taxon>
        <taxon>Bacteroidaceae</taxon>
        <taxon>Bacteroides</taxon>
    </lineage>
</organism>
<dbReference type="PANTHER" id="PTHR38454:SF1">
    <property type="entry name" value="INTEGRAL MEMBRANE PROTEIN"/>
    <property type="match status" value="1"/>
</dbReference>
<protein>
    <recommendedName>
        <fullName evidence="4">Bacterial membrane protein YfhO</fullName>
    </recommendedName>
</protein>
<feature type="transmembrane region" description="Helical" evidence="1">
    <location>
        <begin position="790"/>
        <end position="808"/>
    </location>
</feature>
<keyword evidence="3" id="KW-1185">Reference proteome</keyword>
<proteinExistence type="predicted"/>
<feature type="transmembrane region" description="Helical" evidence="1">
    <location>
        <begin position="120"/>
        <end position="141"/>
    </location>
</feature>
<evidence type="ECO:0000313" key="3">
    <source>
        <dbReference type="Proteomes" id="UP000018439"/>
    </source>
</evidence>
<dbReference type="eggNOG" id="COG4485">
    <property type="taxonomic scope" value="Bacteria"/>
</dbReference>
<dbReference type="Proteomes" id="UP000018439">
    <property type="component" value="Chromosome"/>
</dbReference>
<feature type="transmembrane region" description="Helical" evidence="1">
    <location>
        <begin position="396"/>
        <end position="420"/>
    </location>
</feature>
<dbReference type="Pfam" id="PF09586">
    <property type="entry name" value="YfhO"/>
    <property type="match status" value="1"/>
</dbReference>
<feature type="transmembrane region" description="Helical" evidence="1">
    <location>
        <begin position="494"/>
        <end position="512"/>
    </location>
</feature>
<feature type="transmembrane region" description="Helical" evidence="1">
    <location>
        <begin position="191"/>
        <end position="210"/>
    </location>
</feature>
<feature type="transmembrane region" description="Helical" evidence="1">
    <location>
        <begin position="97"/>
        <end position="115"/>
    </location>
</feature>
<accession>F3ZQU8</accession>
<feature type="transmembrane region" description="Helical" evidence="1">
    <location>
        <begin position="359"/>
        <end position="376"/>
    </location>
</feature>
<name>F3ZQU8_9BACE</name>
<dbReference type="PANTHER" id="PTHR38454">
    <property type="entry name" value="INTEGRAL MEMBRANE PROTEIN-RELATED"/>
    <property type="match status" value="1"/>
</dbReference>
<dbReference type="InterPro" id="IPR018580">
    <property type="entry name" value="Uncharacterised_YfhO"/>
</dbReference>